<name>A0AAN9APC0_9CAEN</name>
<comment type="caution">
    <text evidence="2">The sequence shown here is derived from an EMBL/GenBank/DDBJ whole genome shotgun (WGS) entry which is preliminary data.</text>
</comment>
<evidence type="ECO:0000313" key="3">
    <source>
        <dbReference type="Proteomes" id="UP001374579"/>
    </source>
</evidence>
<accession>A0AAN9APC0</accession>
<keyword evidence="1" id="KW-0732">Signal</keyword>
<dbReference type="Proteomes" id="UP001374579">
    <property type="component" value="Unassembled WGS sequence"/>
</dbReference>
<feature type="signal peptide" evidence="1">
    <location>
        <begin position="1"/>
        <end position="18"/>
    </location>
</feature>
<protein>
    <submittedName>
        <fullName evidence="2">Uncharacterized protein</fullName>
    </submittedName>
</protein>
<organism evidence="2 3">
    <name type="scientific">Littorina saxatilis</name>
    <dbReference type="NCBI Taxonomy" id="31220"/>
    <lineage>
        <taxon>Eukaryota</taxon>
        <taxon>Metazoa</taxon>
        <taxon>Spiralia</taxon>
        <taxon>Lophotrochozoa</taxon>
        <taxon>Mollusca</taxon>
        <taxon>Gastropoda</taxon>
        <taxon>Caenogastropoda</taxon>
        <taxon>Littorinimorpha</taxon>
        <taxon>Littorinoidea</taxon>
        <taxon>Littorinidae</taxon>
        <taxon>Littorina</taxon>
    </lineage>
</organism>
<sequence>MSVMLVTVLVLLINTVFGEQSLKPCALQSNQCFVDPCLLASCPKFPLATCRDYSCGTTCDAEFWYNGQEVTPQCGSDLGADLSSILSPSPKVNTGGTGSNTVNDGGSAGSTNSGCPNGQPMVSCLMSPCSVSACPGVPTATCKDNYCGQCKAEYFLGQQEVTSQCPVQNEQTTVANPQANNNACPNGQQMSNCANRPCAINSCPRLPTAQCRDNYCGGCNAQFFVGQQEVTSQCSQQALTAVGRPLLTSDMSQTQSIGGCPSNQIVRCDYSPCRVSSCANYPQAMCRDVNCGGCYAQFFYNGQEVTSHCRRQQQASFPPWYYWLFGDGMF</sequence>
<feature type="chain" id="PRO_5042844173" evidence="1">
    <location>
        <begin position="19"/>
        <end position="330"/>
    </location>
</feature>
<proteinExistence type="predicted"/>
<keyword evidence="3" id="KW-1185">Reference proteome</keyword>
<evidence type="ECO:0000256" key="1">
    <source>
        <dbReference type="SAM" id="SignalP"/>
    </source>
</evidence>
<dbReference type="EMBL" id="JBAMIC010000024">
    <property type="protein sequence ID" value="KAK7090652.1"/>
    <property type="molecule type" value="Genomic_DNA"/>
</dbReference>
<evidence type="ECO:0000313" key="2">
    <source>
        <dbReference type="EMBL" id="KAK7090652.1"/>
    </source>
</evidence>
<gene>
    <name evidence="2" type="ORF">V1264_010416</name>
</gene>
<dbReference type="AlphaFoldDB" id="A0AAN9APC0"/>
<reference evidence="2 3" key="1">
    <citation type="submission" date="2024-02" db="EMBL/GenBank/DDBJ databases">
        <title>Chromosome-scale genome assembly of the rough periwinkle Littorina saxatilis.</title>
        <authorList>
            <person name="De Jode A."/>
            <person name="Faria R."/>
            <person name="Formenti G."/>
            <person name="Sims Y."/>
            <person name="Smith T.P."/>
            <person name="Tracey A."/>
            <person name="Wood J.M.D."/>
            <person name="Zagrodzka Z.B."/>
            <person name="Johannesson K."/>
            <person name="Butlin R.K."/>
            <person name="Leder E.H."/>
        </authorList>
    </citation>
    <scope>NUCLEOTIDE SEQUENCE [LARGE SCALE GENOMIC DNA]</scope>
    <source>
        <strain evidence="2">Snail1</strain>
        <tissue evidence="2">Muscle</tissue>
    </source>
</reference>